<dbReference type="InterPro" id="IPR010255">
    <property type="entry name" value="Haem_peroxidase_sf"/>
</dbReference>
<dbReference type="Gene3D" id="1.10.520.10">
    <property type="match status" value="1"/>
</dbReference>
<evidence type="ECO:0000256" key="6">
    <source>
        <dbReference type="ARBA" id="ARBA00022723"/>
    </source>
</evidence>
<evidence type="ECO:0000256" key="1">
    <source>
        <dbReference type="ARBA" id="ARBA00000189"/>
    </source>
</evidence>
<evidence type="ECO:0000256" key="3">
    <source>
        <dbReference type="ARBA" id="ARBA00012313"/>
    </source>
</evidence>
<keyword evidence="8" id="KW-0408">Iron</keyword>
<dbReference type="GO" id="GO:0140825">
    <property type="term" value="F:lactoperoxidase activity"/>
    <property type="evidence" value="ECO:0007669"/>
    <property type="project" value="UniProtKB-EC"/>
</dbReference>
<evidence type="ECO:0000256" key="9">
    <source>
        <dbReference type="PIRSR" id="PIRSR600823-3"/>
    </source>
</evidence>
<dbReference type="SUPFAM" id="SSF48113">
    <property type="entry name" value="Heme-dependent peroxidases"/>
    <property type="match status" value="1"/>
</dbReference>
<dbReference type="GO" id="GO:0006979">
    <property type="term" value="P:response to oxidative stress"/>
    <property type="evidence" value="ECO:0007669"/>
    <property type="project" value="InterPro"/>
</dbReference>
<protein>
    <recommendedName>
        <fullName evidence="3">peroxidase</fullName>
        <ecNumber evidence="3">1.11.1.7</ecNumber>
    </recommendedName>
</protein>
<evidence type="ECO:0000259" key="11">
    <source>
        <dbReference type="PROSITE" id="PS50873"/>
    </source>
</evidence>
<evidence type="ECO:0000256" key="4">
    <source>
        <dbReference type="ARBA" id="ARBA00022559"/>
    </source>
</evidence>
<dbReference type="EC" id="1.11.1.7" evidence="3"/>
<dbReference type="Proteomes" id="UP001415857">
    <property type="component" value="Unassembled WGS sequence"/>
</dbReference>
<feature type="binding site" evidence="9">
    <location>
        <position position="7"/>
    </location>
    <ligand>
        <name>Ca(2+)</name>
        <dbReference type="ChEBI" id="CHEBI:29108"/>
        <label>2</label>
    </ligand>
</feature>
<evidence type="ECO:0000256" key="10">
    <source>
        <dbReference type="RuleBase" id="RU004241"/>
    </source>
</evidence>
<dbReference type="PANTHER" id="PTHR31517">
    <property type="match status" value="1"/>
</dbReference>
<evidence type="ECO:0000256" key="7">
    <source>
        <dbReference type="ARBA" id="ARBA00023002"/>
    </source>
</evidence>
<feature type="domain" description="Plant heme peroxidase family profile" evidence="11">
    <location>
        <begin position="7"/>
        <end position="79"/>
    </location>
</feature>
<evidence type="ECO:0000313" key="12">
    <source>
        <dbReference type="EMBL" id="KAK9267462.1"/>
    </source>
</evidence>
<dbReference type="AlphaFoldDB" id="A0AAP0R148"/>
<sequence length="79" mass="8943">MVSNDLTHLIFDNQYYMDVVMGKGLFSIDSSISRDPRTAPIVRRFAVDQNYFFLVFSSAFVKLSSTNVLTEGKGVRNTN</sequence>
<comment type="caution">
    <text evidence="12">The sequence shown here is derived from an EMBL/GenBank/DDBJ whole genome shotgun (WGS) entry which is preliminary data.</text>
</comment>
<dbReference type="Pfam" id="PF00141">
    <property type="entry name" value="peroxidase"/>
    <property type="match status" value="1"/>
</dbReference>
<keyword evidence="7" id="KW-0560">Oxidoreductase</keyword>
<dbReference type="InterPro" id="IPR000823">
    <property type="entry name" value="Peroxidase_pln"/>
</dbReference>
<comment type="similarity">
    <text evidence="10">Belongs to the peroxidase family.</text>
</comment>
<evidence type="ECO:0000256" key="8">
    <source>
        <dbReference type="ARBA" id="ARBA00023004"/>
    </source>
</evidence>
<dbReference type="Gene3D" id="1.10.420.10">
    <property type="entry name" value="Peroxidase, domain 2"/>
    <property type="match status" value="1"/>
</dbReference>
<proteinExistence type="inferred from homology"/>
<reference evidence="12 13" key="1">
    <citation type="journal article" date="2024" name="Plant J.">
        <title>Genome sequences and population genomics reveal climatic adaptation and genomic divergence between two closely related sweetgum species.</title>
        <authorList>
            <person name="Xu W.Q."/>
            <person name="Ren C.Q."/>
            <person name="Zhang X.Y."/>
            <person name="Comes H.P."/>
            <person name="Liu X.H."/>
            <person name="Li Y.G."/>
            <person name="Kettle C.J."/>
            <person name="Jalonen R."/>
            <person name="Gaisberger H."/>
            <person name="Ma Y.Z."/>
            <person name="Qiu Y.X."/>
        </authorList>
    </citation>
    <scope>NUCLEOTIDE SEQUENCE [LARGE SCALE GENOMIC DNA]</scope>
    <source>
        <strain evidence="12">Hangzhou</strain>
    </source>
</reference>
<evidence type="ECO:0000313" key="13">
    <source>
        <dbReference type="Proteomes" id="UP001415857"/>
    </source>
</evidence>
<keyword evidence="4" id="KW-0575">Peroxidase</keyword>
<organism evidence="12 13">
    <name type="scientific">Liquidambar formosana</name>
    <name type="common">Formosan gum</name>
    <dbReference type="NCBI Taxonomy" id="63359"/>
    <lineage>
        <taxon>Eukaryota</taxon>
        <taxon>Viridiplantae</taxon>
        <taxon>Streptophyta</taxon>
        <taxon>Embryophyta</taxon>
        <taxon>Tracheophyta</taxon>
        <taxon>Spermatophyta</taxon>
        <taxon>Magnoliopsida</taxon>
        <taxon>eudicotyledons</taxon>
        <taxon>Gunneridae</taxon>
        <taxon>Pentapetalae</taxon>
        <taxon>Saxifragales</taxon>
        <taxon>Altingiaceae</taxon>
        <taxon>Liquidambar</taxon>
    </lineage>
</organism>
<evidence type="ECO:0000256" key="2">
    <source>
        <dbReference type="ARBA" id="ARBA00001970"/>
    </source>
</evidence>
<dbReference type="EMBL" id="JBBPBK010000016">
    <property type="protein sequence ID" value="KAK9267462.1"/>
    <property type="molecule type" value="Genomic_DNA"/>
</dbReference>
<dbReference type="PROSITE" id="PS50873">
    <property type="entry name" value="PEROXIDASE_4"/>
    <property type="match status" value="1"/>
</dbReference>
<gene>
    <name evidence="12" type="ORF">L1049_009888</name>
</gene>
<evidence type="ECO:0000256" key="5">
    <source>
        <dbReference type="ARBA" id="ARBA00022617"/>
    </source>
</evidence>
<dbReference type="PANTHER" id="PTHR31517:SF81">
    <property type="entry name" value="PEROXIDASE"/>
    <property type="match status" value="1"/>
</dbReference>
<keyword evidence="5" id="KW-0349">Heme</keyword>
<accession>A0AAP0R148</accession>
<dbReference type="InterPro" id="IPR002016">
    <property type="entry name" value="Haem_peroxidase"/>
</dbReference>
<feature type="binding site" evidence="9">
    <location>
        <position position="12"/>
    </location>
    <ligand>
        <name>Ca(2+)</name>
        <dbReference type="ChEBI" id="CHEBI:29108"/>
        <label>2</label>
    </ligand>
</feature>
<comment type="cofactor">
    <cofactor evidence="9">
        <name>Ca(2+)</name>
        <dbReference type="ChEBI" id="CHEBI:29108"/>
    </cofactor>
    <text evidence="9">Binds 2 calcium ions per subunit.</text>
</comment>
<comment type="catalytic activity">
    <reaction evidence="1">
        <text>2 a phenolic donor + H2O2 = 2 a phenolic radical donor + 2 H2O</text>
        <dbReference type="Rhea" id="RHEA:56136"/>
        <dbReference type="ChEBI" id="CHEBI:15377"/>
        <dbReference type="ChEBI" id="CHEBI:16240"/>
        <dbReference type="ChEBI" id="CHEBI:139520"/>
        <dbReference type="ChEBI" id="CHEBI:139521"/>
        <dbReference type="EC" id="1.11.1.7"/>
    </reaction>
</comment>
<dbReference type="GO" id="GO:0020037">
    <property type="term" value="F:heme binding"/>
    <property type="evidence" value="ECO:0007669"/>
    <property type="project" value="InterPro"/>
</dbReference>
<keyword evidence="13" id="KW-1185">Reference proteome</keyword>
<keyword evidence="6 9" id="KW-0479">Metal-binding</keyword>
<keyword evidence="9" id="KW-0106">Calcium</keyword>
<name>A0AAP0R148_LIQFO</name>
<comment type="cofactor">
    <cofactor evidence="2">
        <name>heme b</name>
        <dbReference type="ChEBI" id="CHEBI:60344"/>
    </cofactor>
</comment>
<dbReference type="GO" id="GO:0046872">
    <property type="term" value="F:metal ion binding"/>
    <property type="evidence" value="ECO:0007669"/>
    <property type="project" value="UniProtKB-KW"/>
</dbReference>